<gene>
    <name evidence="1" type="ORF">GMARGA_LOCUS13600</name>
</gene>
<evidence type="ECO:0000313" key="1">
    <source>
        <dbReference type="EMBL" id="CAG8721949.1"/>
    </source>
</evidence>
<sequence length="58" mass="6501">MATLMMNPYCSTKIATPTDSNDKITPGRKTVTPTQTHIGRDISNIIKKTHNDSYKNHI</sequence>
<dbReference type="Proteomes" id="UP000789901">
    <property type="component" value="Unassembled WGS sequence"/>
</dbReference>
<accession>A0ABN7V374</accession>
<evidence type="ECO:0000313" key="2">
    <source>
        <dbReference type="Proteomes" id="UP000789901"/>
    </source>
</evidence>
<comment type="caution">
    <text evidence="1">The sequence shown here is derived from an EMBL/GenBank/DDBJ whole genome shotgun (WGS) entry which is preliminary data.</text>
</comment>
<organism evidence="1 2">
    <name type="scientific">Gigaspora margarita</name>
    <dbReference type="NCBI Taxonomy" id="4874"/>
    <lineage>
        <taxon>Eukaryota</taxon>
        <taxon>Fungi</taxon>
        <taxon>Fungi incertae sedis</taxon>
        <taxon>Mucoromycota</taxon>
        <taxon>Glomeromycotina</taxon>
        <taxon>Glomeromycetes</taxon>
        <taxon>Diversisporales</taxon>
        <taxon>Gigasporaceae</taxon>
        <taxon>Gigaspora</taxon>
    </lineage>
</organism>
<name>A0ABN7V374_GIGMA</name>
<keyword evidence="2" id="KW-1185">Reference proteome</keyword>
<proteinExistence type="predicted"/>
<protein>
    <submittedName>
        <fullName evidence="1">41062_t:CDS:1</fullName>
    </submittedName>
</protein>
<dbReference type="EMBL" id="CAJVQB010008685">
    <property type="protein sequence ID" value="CAG8721949.1"/>
    <property type="molecule type" value="Genomic_DNA"/>
</dbReference>
<reference evidence="1 2" key="1">
    <citation type="submission" date="2021-06" db="EMBL/GenBank/DDBJ databases">
        <authorList>
            <person name="Kallberg Y."/>
            <person name="Tangrot J."/>
            <person name="Rosling A."/>
        </authorList>
    </citation>
    <scope>NUCLEOTIDE SEQUENCE [LARGE SCALE GENOMIC DNA]</scope>
    <source>
        <strain evidence="1 2">120-4 pot B 10/14</strain>
    </source>
</reference>